<evidence type="ECO:0000256" key="1">
    <source>
        <dbReference type="SAM" id="MobiDB-lite"/>
    </source>
</evidence>
<dbReference type="SUPFAM" id="SSF57625">
    <property type="entry name" value="Invertebrate chitin-binding proteins"/>
    <property type="match status" value="1"/>
</dbReference>
<reference evidence="4" key="2">
    <citation type="submission" date="2022-10" db="EMBL/GenBank/DDBJ databases">
        <authorList>
            <consortium name="ENA_rothamsted_submissions"/>
            <consortium name="culmorum"/>
            <person name="King R."/>
        </authorList>
    </citation>
    <scope>NUCLEOTIDE SEQUENCE</scope>
</reference>
<protein>
    <recommendedName>
        <fullName evidence="3">Chitin-binding type-2 domain-containing protein</fullName>
    </recommendedName>
</protein>
<accession>A0A9P0GWR6</accession>
<dbReference type="Proteomes" id="UP001153737">
    <property type="component" value="Chromosome 6"/>
</dbReference>
<dbReference type="EMBL" id="OU896712">
    <property type="protein sequence ID" value="CAH1173820.1"/>
    <property type="molecule type" value="Genomic_DNA"/>
</dbReference>
<dbReference type="PANTHER" id="PTHR22933">
    <property type="entry name" value="FI18007P1-RELATED"/>
    <property type="match status" value="1"/>
</dbReference>
<name>A0A9P0GWR6_PHACE</name>
<dbReference type="AlphaFoldDB" id="A0A9P0GWR6"/>
<feature type="compositionally biased region" description="Low complexity" evidence="1">
    <location>
        <begin position="293"/>
        <end position="307"/>
    </location>
</feature>
<organism evidence="4 5">
    <name type="scientific">Phaedon cochleariae</name>
    <name type="common">Mustard beetle</name>
    <dbReference type="NCBI Taxonomy" id="80249"/>
    <lineage>
        <taxon>Eukaryota</taxon>
        <taxon>Metazoa</taxon>
        <taxon>Ecdysozoa</taxon>
        <taxon>Arthropoda</taxon>
        <taxon>Hexapoda</taxon>
        <taxon>Insecta</taxon>
        <taxon>Pterygota</taxon>
        <taxon>Neoptera</taxon>
        <taxon>Endopterygota</taxon>
        <taxon>Coleoptera</taxon>
        <taxon>Polyphaga</taxon>
        <taxon>Cucujiformia</taxon>
        <taxon>Chrysomeloidea</taxon>
        <taxon>Chrysomelidae</taxon>
        <taxon>Chrysomelinae</taxon>
        <taxon>Chrysomelini</taxon>
        <taxon>Phaedon</taxon>
    </lineage>
</organism>
<keyword evidence="2" id="KW-0732">Signal</keyword>
<dbReference type="Gene3D" id="2.170.140.10">
    <property type="entry name" value="Chitin binding domain"/>
    <property type="match status" value="1"/>
</dbReference>
<dbReference type="InterPro" id="IPR002557">
    <property type="entry name" value="Chitin-bd_dom"/>
</dbReference>
<evidence type="ECO:0000313" key="4">
    <source>
        <dbReference type="EMBL" id="CAH1173820.1"/>
    </source>
</evidence>
<evidence type="ECO:0000259" key="3">
    <source>
        <dbReference type="PROSITE" id="PS50940"/>
    </source>
</evidence>
<sequence>MIGVAVVGFLVLLAKELNGGVLPKSGFSCDGRPSGYYADVATGCQVYHMCDGIGRQFSYACPNATLFQQRMLVCDHWYMVDCGAAEGDYDANLLIGQKRPFVEEGSAYARTPRPDLLSAPSNASEYNIIYRTSGQDQNLNVKNLVGAESKDDSSTDEPTYFPPSHWSTGSLPSTSRPPNRKNTPQKNIGRNKAKAIQINAFNRNGNLPLNAPEKQRVNALADFHSPKVNFKSNFKATTPVYPTSIEDTTNNPNDLGLLPPIPYASKKIDTYREEELSLDLLPPVVLDNDRFFSNSPSEGNGNSPTNGVNFPSDFKATTPVYPSKDELTKNLGDNLDGTNFKHTSPAFPNFVDPVRDYSSQEGISPPESRFANIQSKFKATTPQYPTFVESTSPDPNSAGLLPPKQNVPAYFQSQFKATTPQYPTFVELPSPDPISAGLLPPKQNVPDYFQSQFKATTPQYPKSVESTSPNPYDLGVLPPKDVNFVNFESHFKATTPQYPTHVETTSPDPSLLGLLAPIAPNQIPGGQQSANGGFPPKFHQPASLDQEFILDESELQEQPGIRMNNFMKSFNQSQWQDLRKVFRIPEYDFPLDDATRPSYESIVNSFEPKLVKKR</sequence>
<dbReference type="GO" id="GO:0005576">
    <property type="term" value="C:extracellular region"/>
    <property type="evidence" value="ECO:0007669"/>
    <property type="project" value="InterPro"/>
</dbReference>
<proteinExistence type="predicted"/>
<dbReference type="GO" id="GO:0008061">
    <property type="term" value="F:chitin binding"/>
    <property type="evidence" value="ECO:0007669"/>
    <property type="project" value="InterPro"/>
</dbReference>
<gene>
    <name evidence="4" type="ORF">PHAECO_LOCUS10585</name>
</gene>
<feature type="chain" id="PRO_5040165110" description="Chitin-binding type-2 domain-containing protein" evidence="2">
    <location>
        <begin position="20"/>
        <end position="614"/>
    </location>
</feature>
<evidence type="ECO:0000256" key="2">
    <source>
        <dbReference type="SAM" id="SignalP"/>
    </source>
</evidence>
<feature type="signal peptide" evidence="2">
    <location>
        <begin position="1"/>
        <end position="19"/>
    </location>
</feature>
<reference evidence="4" key="1">
    <citation type="submission" date="2022-01" db="EMBL/GenBank/DDBJ databases">
        <authorList>
            <person name="King R."/>
        </authorList>
    </citation>
    <scope>NUCLEOTIDE SEQUENCE</scope>
</reference>
<dbReference type="InterPro" id="IPR036508">
    <property type="entry name" value="Chitin-bd_dom_sf"/>
</dbReference>
<feature type="domain" description="Chitin-binding type-2" evidence="3">
    <location>
        <begin position="26"/>
        <end position="84"/>
    </location>
</feature>
<feature type="region of interest" description="Disordered" evidence="1">
    <location>
        <begin position="292"/>
        <end position="330"/>
    </location>
</feature>
<keyword evidence="5" id="KW-1185">Reference proteome</keyword>
<dbReference type="OrthoDB" id="6379319at2759"/>
<feature type="region of interest" description="Disordered" evidence="1">
    <location>
        <begin position="148"/>
        <end position="191"/>
    </location>
</feature>
<feature type="compositionally biased region" description="Polar residues" evidence="1">
    <location>
        <begin position="165"/>
        <end position="188"/>
    </location>
</feature>
<dbReference type="PANTHER" id="PTHR22933:SF44">
    <property type="entry name" value="RE15157P"/>
    <property type="match status" value="1"/>
</dbReference>
<dbReference type="Pfam" id="PF01607">
    <property type="entry name" value="CBM_14"/>
    <property type="match status" value="1"/>
</dbReference>
<dbReference type="InterPro" id="IPR052976">
    <property type="entry name" value="Scoloptoxin-like"/>
</dbReference>
<evidence type="ECO:0000313" key="5">
    <source>
        <dbReference type="Proteomes" id="UP001153737"/>
    </source>
</evidence>
<dbReference type="PROSITE" id="PS50940">
    <property type="entry name" value="CHIT_BIND_II"/>
    <property type="match status" value="1"/>
</dbReference>